<evidence type="ECO:0000313" key="2">
    <source>
        <dbReference type="EMBL" id="MFC6904903.1"/>
    </source>
</evidence>
<dbReference type="EMBL" id="JBHSXQ010000002">
    <property type="protein sequence ID" value="MFC6904903.1"/>
    <property type="molecule type" value="Genomic_DNA"/>
</dbReference>
<feature type="compositionally biased region" description="Acidic residues" evidence="1">
    <location>
        <begin position="10"/>
        <end position="22"/>
    </location>
</feature>
<evidence type="ECO:0000256" key="1">
    <source>
        <dbReference type="SAM" id="MobiDB-lite"/>
    </source>
</evidence>
<keyword evidence="3" id="KW-1185">Reference proteome</keyword>
<feature type="region of interest" description="Disordered" evidence="1">
    <location>
        <begin position="1"/>
        <end position="22"/>
    </location>
</feature>
<protein>
    <submittedName>
        <fullName evidence="2">Uncharacterized protein</fullName>
    </submittedName>
</protein>
<reference evidence="2 3" key="1">
    <citation type="journal article" date="2019" name="Int. J. Syst. Evol. Microbiol.">
        <title>The Global Catalogue of Microorganisms (GCM) 10K type strain sequencing project: providing services to taxonomists for standard genome sequencing and annotation.</title>
        <authorList>
            <consortium name="The Broad Institute Genomics Platform"/>
            <consortium name="The Broad Institute Genome Sequencing Center for Infectious Disease"/>
            <person name="Wu L."/>
            <person name="Ma J."/>
        </authorList>
    </citation>
    <scope>NUCLEOTIDE SEQUENCE [LARGE SCALE GENOMIC DNA]</scope>
    <source>
        <strain evidence="2 3">CGMCC 1.3240</strain>
    </source>
</reference>
<evidence type="ECO:0000313" key="3">
    <source>
        <dbReference type="Proteomes" id="UP001596312"/>
    </source>
</evidence>
<dbReference type="RefSeq" id="WP_340603418.1">
    <property type="nucleotide sequence ID" value="NZ_JBBMXV010000002.1"/>
</dbReference>
<dbReference type="Proteomes" id="UP001596312">
    <property type="component" value="Unassembled WGS sequence"/>
</dbReference>
<gene>
    <name evidence="2" type="ORF">ACFQGH_06775</name>
</gene>
<accession>A0ABD5V086</accession>
<sequence length="68" mass="7191">MNATFGASDAAEEFDRDPPTDADGELVCGRECKDGSRCLAPVSLPYLACYQHERSASIVPGETPVASD</sequence>
<proteinExistence type="predicted"/>
<name>A0ABD5V086_9EURY</name>
<organism evidence="2 3">
    <name type="scientific">Halalkalicoccus tibetensis</name>
    <dbReference type="NCBI Taxonomy" id="175632"/>
    <lineage>
        <taxon>Archaea</taxon>
        <taxon>Methanobacteriati</taxon>
        <taxon>Methanobacteriota</taxon>
        <taxon>Stenosarchaea group</taxon>
        <taxon>Halobacteria</taxon>
        <taxon>Halobacteriales</taxon>
        <taxon>Halococcaceae</taxon>
        <taxon>Halalkalicoccus</taxon>
    </lineage>
</organism>
<dbReference type="AlphaFoldDB" id="A0ABD5V086"/>
<comment type="caution">
    <text evidence="2">The sequence shown here is derived from an EMBL/GenBank/DDBJ whole genome shotgun (WGS) entry which is preliminary data.</text>
</comment>